<dbReference type="CDD" id="cd14256">
    <property type="entry name" value="Dockerin_I"/>
    <property type="match status" value="1"/>
</dbReference>
<dbReference type="InterPro" id="IPR008979">
    <property type="entry name" value="Galactose-bd-like_sf"/>
</dbReference>
<dbReference type="GO" id="GO:0030246">
    <property type="term" value="F:carbohydrate binding"/>
    <property type="evidence" value="ECO:0007669"/>
    <property type="project" value="InterPro"/>
</dbReference>
<dbReference type="KEGG" id="tum:CBW65_10210"/>
<dbReference type="OrthoDB" id="7182479at2"/>
<organism evidence="3 4">
    <name type="scientific">Tumebacillus avium</name>
    <dbReference type="NCBI Taxonomy" id="1903704"/>
    <lineage>
        <taxon>Bacteria</taxon>
        <taxon>Bacillati</taxon>
        <taxon>Bacillota</taxon>
        <taxon>Bacilli</taxon>
        <taxon>Bacillales</taxon>
        <taxon>Alicyclobacillaceae</taxon>
        <taxon>Tumebacillus</taxon>
    </lineage>
</organism>
<evidence type="ECO:0000256" key="1">
    <source>
        <dbReference type="SAM" id="SignalP"/>
    </source>
</evidence>
<name>A0A1Y0IM19_9BACL</name>
<dbReference type="AlphaFoldDB" id="A0A1Y0IM19"/>
<dbReference type="EMBL" id="CP021434">
    <property type="protein sequence ID" value="ARU61330.1"/>
    <property type="molecule type" value="Genomic_DNA"/>
</dbReference>
<dbReference type="CDD" id="cd08547">
    <property type="entry name" value="Type_II_cohesin"/>
    <property type="match status" value="2"/>
</dbReference>
<proteinExistence type="predicted"/>
<feature type="chain" id="PRO_5012078552" description="F5/8 type C domain-containing protein" evidence="1">
    <location>
        <begin position="26"/>
        <end position="671"/>
    </location>
</feature>
<feature type="signal peptide" evidence="1">
    <location>
        <begin position="1"/>
        <end position="25"/>
    </location>
</feature>
<feature type="domain" description="F5/8 type C" evidence="2">
    <location>
        <begin position="378"/>
        <end position="527"/>
    </location>
</feature>
<dbReference type="InterPro" id="IPR036439">
    <property type="entry name" value="Dockerin_dom_sf"/>
</dbReference>
<dbReference type="Gene3D" id="1.10.1330.10">
    <property type="entry name" value="Dockerin domain"/>
    <property type="match status" value="1"/>
</dbReference>
<dbReference type="Proteomes" id="UP000195437">
    <property type="component" value="Chromosome"/>
</dbReference>
<dbReference type="SUPFAM" id="SSF63446">
    <property type="entry name" value="Type I dockerin domain"/>
    <property type="match status" value="1"/>
</dbReference>
<dbReference type="InterPro" id="IPR008965">
    <property type="entry name" value="CBM2/CBM3_carb-bd_dom_sf"/>
</dbReference>
<reference evidence="4" key="1">
    <citation type="submission" date="2017-05" db="EMBL/GenBank/DDBJ databases">
        <authorList>
            <person name="Sung H."/>
        </authorList>
    </citation>
    <scope>NUCLEOTIDE SEQUENCE [LARGE SCALE GENOMIC DNA]</scope>
    <source>
        <strain evidence="4">AR23208</strain>
    </source>
</reference>
<protein>
    <recommendedName>
        <fullName evidence="2">F5/8 type C domain-containing protein</fullName>
    </recommendedName>
</protein>
<dbReference type="RefSeq" id="WP_087456709.1">
    <property type="nucleotide sequence ID" value="NZ_CP021434.1"/>
</dbReference>
<dbReference type="Gene3D" id="2.60.40.680">
    <property type="match status" value="2"/>
</dbReference>
<evidence type="ECO:0000313" key="3">
    <source>
        <dbReference type="EMBL" id="ARU61330.1"/>
    </source>
</evidence>
<accession>A0A1Y0IM19</accession>
<keyword evidence="1" id="KW-0732">Signal</keyword>
<dbReference type="InterPro" id="IPR000421">
    <property type="entry name" value="FA58C"/>
</dbReference>
<sequence length="671" mass="73270">MKAIKLFAGAAVLAGVLVPGSIAMAAGSYTEDLTGPQGSPNGTIFFSDELEYWGGSYTAYLARNAFDNIIDERYWNAEAKTGHIGYQFAQPQTITKYTMRWSALSGWQFYMPRDWTFEALDPVTNLWVVLDSHTNVTDWSGSLKKEYTFQNTRSYKSYRINYTRSNTTNNFSGIGEVEMMASLPSVQLDVDVSDTTLYGSENVDAYVVSRNATGLATEEVTVSYDDSSFTLGEITPEPGFTIISKSTPAPGQIKVKLTSNGTVFSTTAETRMFKIGLMSKGVNKTARIETIGGSATDSAGNVLAASFGGENVAITTKAGDLNFDGYITVSDVALAASVYGSYSAQLPNADVNGDMLVDDTDLNLIGSNVQWPVIPDGGHTYTMDLTQGGFVRASSTHSSYSYYQPKFAFDGDTTSGYYWNAGTKVPSGWLEYTLRTKMPVNKYSLLWQKHTGYESYMPKDWTFEGWDDAAQQWVVLDSRQDIAGWATGSKREFEFNNSVNYDKYRINISASNNATYVGVGEMEMFSKIGVDSPWISAHLLKGEYAAGETIEAYLEVQGPVDTLAQDATVTFDADMIDFVDAVPVGNGVKIVKQESTGLGKMHFVLANTSGSIMNPDPMLNSNLIKMNFKAKENVSGESVLSLLVNSLYLGTKQGADIHSQGSGVDFRILQP</sequence>
<evidence type="ECO:0000313" key="4">
    <source>
        <dbReference type="Proteomes" id="UP000195437"/>
    </source>
</evidence>
<dbReference type="Gene3D" id="2.60.120.260">
    <property type="entry name" value="Galactose-binding domain-like"/>
    <property type="match status" value="2"/>
</dbReference>
<dbReference type="SUPFAM" id="SSF49785">
    <property type="entry name" value="Galactose-binding domain-like"/>
    <property type="match status" value="1"/>
</dbReference>
<dbReference type="GO" id="GO:0000272">
    <property type="term" value="P:polysaccharide catabolic process"/>
    <property type="evidence" value="ECO:0007669"/>
    <property type="project" value="InterPro"/>
</dbReference>
<dbReference type="SUPFAM" id="SSF49384">
    <property type="entry name" value="Carbohydrate-binding domain"/>
    <property type="match status" value="2"/>
</dbReference>
<dbReference type="Pfam" id="PF00754">
    <property type="entry name" value="F5_F8_type_C"/>
    <property type="match status" value="1"/>
</dbReference>
<dbReference type="PROSITE" id="PS50022">
    <property type="entry name" value="FA58C_3"/>
    <property type="match status" value="1"/>
</dbReference>
<keyword evidence="4" id="KW-1185">Reference proteome</keyword>
<evidence type="ECO:0000259" key="2">
    <source>
        <dbReference type="PROSITE" id="PS50022"/>
    </source>
</evidence>
<gene>
    <name evidence="3" type="ORF">CBW65_10210</name>
</gene>